<reference evidence="11 12" key="1">
    <citation type="submission" date="2023-06" db="EMBL/GenBank/DDBJ databases">
        <title>Aquibacillus rhizosphaerae LR5S19.</title>
        <authorList>
            <person name="Sun J.-Q."/>
        </authorList>
    </citation>
    <scope>NUCLEOTIDE SEQUENCE [LARGE SCALE GENOMIC DNA]</scope>
    <source>
        <strain evidence="11 12">LR5S19</strain>
    </source>
</reference>
<dbReference type="GO" id="GO:0003887">
    <property type="term" value="F:DNA-directed DNA polymerase activity"/>
    <property type="evidence" value="ECO:0007669"/>
    <property type="project" value="UniProtKB-EC"/>
</dbReference>
<keyword evidence="4 11" id="KW-0548">Nucleotidyltransferase</keyword>
<dbReference type="InterPro" id="IPR008921">
    <property type="entry name" value="DNA_pol3_clamp-load_cplx_C"/>
</dbReference>
<dbReference type="Gene3D" id="1.20.272.10">
    <property type="match status" value="1"/>
</dbReference>
<dbReference type="SUPFAM" id="SSF52540">
    <property type="entry name" value="P-loop containing nucleoside triphosphate hydrolases"/>
    <property type="match status" value="1"/>
</dbReference>
<evidence type="ECO:0000256" key="7">
    <source>
        <dbReference type="ARBA" id="ARBA00034754"/>
    </source>
</evidence>
<name>A0ABT7L6I8_9BACI</name>
<evidence type="ECO:0000256" key="3">
    <source>
        <dbReference type="ARBA" id="ARBA00022679"/>
    </source>
</evidence>
<evidence type="ECO:0000256" key="8">
    <source>
        <dbReference type="ARBA" id="ARBA00049244"/>
    </source>
</evidence>
<dbReference type="InterPro" id="IPR027417">
    <property type="entry name" value="P-loop_NTPase"/>
</dbReference>
<evidence type="ECO:0000313" key="11">
    <source>
        <dbReference type="EMBL" id="MDL4841481.1"/>
    </source>
</evidence>
<accession>A0ABT7L6I8</accession>
<organism evidence="11 12">
    <name type="scientific">Aquibacillus rhizosphaerae</name>
    <dbReference type="NCBI Taxonomy" id="3051431"/>
    <lineage>
        <taxon>Bacteria</taxon>
        <taxon>Bacillati</taxon>
        <taxon>Bacillota</taxon>
        <taxon>Bacilli</taxon>
        <taxon>Bacillales</taxon>
        <taxon>Bacillaceae</taxon>
        <taxon>Aquibacillus</taxon>
    </lineage>
</organism>
<keyword evidence="6" id="KW-0239">DNA-directed DNA polymerase</keyword>
<dbReference type="Gene3D" id="1.10.8.60">
    <property type="match status" value="1"/>
</dbReference>
<dbReference type="SUPFAM" id="SSF48019">
    <property type="entry name" value="post-AAA+ oligomerization domain-like"/>
    <property type="match status" value="1"/>
</dbReference>
<evidence type="ECO:0000259" key="10">
    <source>
        <dbReference type="Pfam" id="PF21694"/>
    </source>
</evidence>
<comment type="catalytic activity">
    <reaction evidence="8">
        <text>DNA(n) + a 2'-deoxyribonucleoside 5'-triphosphate = DNA(n+1) + diphosphate</text>
        <dbReference type="Rhea" id="RHEA:22508"/>
        <dbReference type="Rhea" id="RHEA-COMP:17339"/>
        <dbReference type="Rhea" id="RHEA-COMP:17340"/>
        <dbReference type="ChEBI" id="CHEBI:33019"/>
        <dbReference type="ChEBI" id="CHEBI:61560"/>
        <dbReference type="ChEBI" id="CHEBI:173112"/>
        <dbReference type="EC" id="2.7.7.7"/>
    </reaction>
</comment>
<comment type="similarity">
    <text evidence="7">Belongs to the DNA polymerase HolA subunit family.</text>
</comment>
<dbReference type="PANTHER" id="PTHR34388">
    <property type="entry name" value="DNA POLYMERASE III SUBUNIT DELTA"/>
    <property type="match status" value="1"/>
</dbReference>
<feature type="domain" description="DNA polymerase III delta subunit-like C-terminal" evidence="10">
    <location>
        <begin position="221"/>
        <end position="337"/>
    </location>
</feature>
<dbReference type="Pfam" id="PF21694">
    <property type="entry name" value="DNA_pol3_delta_C"/>
    <property type="match status" value="1"/>
</dbReference>
<keyword evidence="12" id="KW-1185">Reference proteome</keyword>
<dbReference type="RefSeq" id="WP_285932767.1">
    <property type="nucleotide sequence ID" value="NZ_JASTZU010000041.1"/>
</dbReference>
<dbReference type="InterPro" id="IPR005790">
    <property type="entry name" value="DNA_polIII_delta"/>
</dbReference>
<keyword evidence="5" id="KW-0235">DNA replication</keyword>
<dbReference type="Gene3D" id="3.40.50.300">
    <property type="entry name" value="P-loop containing nucleotide triphosphate hydrolases"/>
    <property type="match status" value="1"/>
</dbReference>
<proteinExistence type="inferred from homology"/>
<evidence type="ECO:0000256" key="6">
    <source>
        <dbReference type="ARBA" id="ARBA00022932"/>
    </source>
</evidence>
<keyword evidence="3 11" id="KW-0808">Transferase</keyword>
<dbReference type="Proteomes" id="UP001235343">
    <property type="component" value="Unassembled WGS sequence"/>
</dbReference>
<dbReference type="InterPro" id="IPR048466">
    <property type="entry name" value="DNA_pol3_delta-like_C"/>
</dbReference>
<evidence type="ECO:0000256" key="5">
    <source>
        <dbReference type="ARBA" id="ARBA00022705"/>
    </source>
</evidence>
<dbReference type="InterPro" id="IPR010372">
    <property type="entry name" value="DNA_pol3_delta_N"/>
</dbReference>
<comment type="caution">
    <text evidence="11">The sequence shown here is derived from an EMBL/GenBank/DDBJ whole genome shotgun (WGS) entry which is preliminary data.</text>
</comment>
<feature type="domain" description="DNA polymerase III delta N-terminal" evidence="9">
    <location>
        <begin position="19"/>
        <end position="144"/>
    </location>
</feature>
<evidence type="ECO:0000256" key="1">
    <source>
        <dbReference type="ARBA" id="ARBA00012417"/>
    </source>
</evidence>
<sequence length="350" mass="40343">MNYFEVMKAMKKKQFSSLYFFHGTESYLVQDLKQQILTYALSEEDKDTNISIYDLEETEIQEVIADAETYPFFGEQKVIFVHNPMFLKAKPDKVSVEHNLDILQSYLLHPVDYSIIVFIAPYEKVDERKKITKLMKKQCETVACDPIKEWDLSKWIENIATSFNVTIEESVFELIVQEAGANLLMLQNEIEKMATFVGEGGTVSMEVAEKLLSHNSNTSGLKLVDAVITRDLKKAITIFKDLEKMNEDAIPLLALLASQFRTIFHVKVLKQKGYSQQQMAQQLKVHPYVIKMSISREKTFSSNELKEIIHVCTETDTKIKQGKMDKSLAFELLLYQLINRNSLNKQVIRA</sequence>
<dbReference type="EMBL" id="JASTZU010000041">
    <property type="protein sequence ID" value="MDL4841481.1"/>
    <property type="molecule type" value="Genomic_DNA"/>
</dbReference>
<dbReference type="NCBIfam" id="TIGR01128">
    <property type="entry name" value="holA"/>
    <property type="match status" value="1"/>
</dbReference>
<evidence type="ECO:0000256" key="4">
    <source>
        <dbReference type="ARBA" id="ARBA00022695"/>
    </source>
</evidence>
<gene>
    <name evidence="11" type="primary">holA</name>
    <name evidence="11" type="ORF">QQS35_13620</name>
</gene>
<evidence type="ECO:0000259" key="9">
    <source>
        <dbReference type="Pfam" id="PF06144"/>
    </source>
</evidence>
<evidence type="ECO:0000256" key="2">
    <source>
        <dbReference type="ARBA" id="ARBA00017703"/>
    </source>
</evidence>
<evidence type="ECO:0000313" key="12">
    <source>
        <dbReference type="Proteomes" id="UP001235343"/>
    </source>
</evidence>
<dbReference type="EC" id="2.7.7.7" evidence="1"/>
<protein>
    <recommendedName>
        <fullName evidence="2">DNA polymerase III subunit delta</fullName>
        <ecNumber evidence="1">2.7.7.7</ecNumber>
    </recommendedName>
</protein>
<dbReference type="Pfam" id="PF06144">
    <property type="entry name" value="DNA_pol3_delta"/>
    <property type="match status" value="1"/>
</dbReference>
<dbReference type="PANTHER" id="PTHR34388:SF1">
    <property type="entry name" value="DNA POLYMERASE III SUBUNIT DELTA"/>
    <property type="match status" value="1"/>
</dbReference>